<feature type="transmembrane region" description="Helical" evidence="13">
    <location>
        <begin position="215"/>
        <end position="234"/>
    </location>
</feature>
<evidence type="ECO:0000256" key="9">
    <source>
        <dbReference type="ARBA" id="ARBA00023065"/>
    </source>
</evidence>
<reference evidence="14 15" key="1">
    <citation type="journal article" date="2018" name="Sci. Rep.">
        <title>Genomic signatures of local adaptation to the degree of environmental predictability in rotifers.</title>
        <authorList>
            <person name="Franch-Gras L."/>
            <person name="Hahn C."/>
            <person name="Garcia-Roger E.M."/>
            <person name="Carmona M.J."/>
            <person name="Serra M."/>
            <person name="Gomez A."/>
        </authorList>
    </citation>
    <scope>NUCLEOTIDE SEQUENCE [LARGE SCALE GENOMIC DNA]</scope>
    <source>
        <strain evidence="14">HYR1</strain>
    </source>
</reference>
<dbReference type="EMBL" id="REGN01012996">
    <property type="protein sequence ID" value="RMZ94516.1"/>
    <property type="molecule type" value="Genomic_DNA"/>
</dbReference>
<dbReference type="Pfam" id="PF05197">
    <property type="entry name" value="TRIC"/>
    <property type="match status" value="1"/>
</dbReference>
<keyword evidence="10 13" id="KW-0472">Membrane</keyword>
<keyword evidence="6" id="KW-0631">Potassium channel</keyword>
<evidence type="ECO:0000256" key="7">
    <source>
        <dbReference type="ARBA" id="ARBA00022958"/>
    </source>
</evidence>
<dbReference type="AlphaFoldDB" id="A0A3M7P605"/>
<dbReference type="Proteomes" id="UP000276133">
    <property type="component" value="Unassembled WGS sequence"/>
</dbReference>
<dbReference type="GO" id="GO:0005267">
    <property type="term" value="F:potassium channel activity"/>
    <property type="evidence" value="ECO:0007669"/>
    <property type="project" value="UniProtKB-KW"/>
</dbReference>
<evidence type="ECO:0000256" key="11">
    <source>
        <dbReference type="ARBA" id="ARBA00023303"/>
    </source>
</evidence>
<comment type="caution">
    <text evidence="14">The sequence shown here is derived from an EMBL/GenBank/DDBJ whole genome shotgun (WGS) entry which is preliminary data.</text>
</comment>
<evidence type="ECO:0000256" key="1">
    <source>
        <dbReference type="ARBA" id="ARBA00004127"/>
    </source>
</evidence>
<proteinExistence type="inferred from homology"/>
<evidence type="ECO:0000256" key="4">
    <source>
        <dbReference type="ARBA" id="ARBA00022538"/>
    </source>
</evidence>
<keyword evidence="11" id="KW-0407">Ion channel</keyword>
<comment type="similarity">
    <text evidence="2">Belongs to the TMEM38 family.</text>
</comment>
<dbReference type="GO" id="GO:0012505">
    <property type="term" value="C:endomembrane system"/>
    <property type="evidence" value="ECO:0007669"/>
    <property type="project" value="UniProtKB-SubCell"/>
</dbReference>
<sequence>MKLDVQTLEEYGSVLLKLKMYPYFDIAHYILMCLAVREDIQTYQSTIPNFHKRHPLACYLSSMILCFGGGILVHFLLGEPILEDFKHHQNLVLATACWYLVFFSPFDTIYKLIKLKPVKITLSVLKELQRSRKIYDGVNHGFHLYPNSFIIIVVCGAIKGAGSGFLTIIERFNRGIYLPNTNETLHPSFATKGCLLAAIAFTLERKDLLNVSKAAMFFGVATIFVYVKVMSIFFKSFDPIVPFENLSSAVFFGGIMDALRKASRNQSAVNQKTKENKNDQASVDVDSKKIN</sequence>
<dbReference type="OrthoDB" id="195817at2759"/>
<keyword evidence="4" id="KW-0633">Potassium transport</keyword>
<gene>
    <name evidence="14" type="ORF">BpHYR1_009040</name>
</gene>
<protein>
    <submittedName>
        <fullName evidence="14">Trimeric intracellular cation channel type B-A</fullName>
    </submittedName>
</protein>
<keyword evidence="5 13" id="KW-0812">Transmembrane</keyword>
<evidence type="ECO:0000256" key="12">
    <source>
        <dbReference type="SAM" id="MobiDB-lite"/>
    </source>
</evidence>
<evidence type="ECO:0000256" key="6">
    <source>
        <dbReference type="ARBA" id="ARBA00022826"/>
    </source>
</evidence>
<keyword evidence="3" id="KW-0813">Transport</keyword>
<feature type="transmembrane region" description="Helical" evidence="13">
    <location>
        <begin position="89"/>
        <end position="110"/>
    </location>
</feature>
<feature type="transmembrane region" description="Helical" evidence="13">
    <location>
        <begin position="184"/>
        <end position="203"/>
    </location>
</feature>
<evidence type="ECO:0000256" key="2">
    <source>
        <dbReference type="ARBA" id="ARBA00005766"/>
    </source>
</evidence>
<organism evidence="14 15">
    <name type="scientific">Brachionus plicatilis</name>
    <name type="common">Marine rotifer</name>
    <name type="synonym">Brachionus muelleri</name>
    <dbReference type="NCBI Taxonomy" id="10195"/>
    <lineage>
        <taxon>Eukaryota</taxon>
        <taxon>Metazoa</taxon>
        <taxon>Spiralia</taxon>
        <taxon>Gnathifera</taxon>
        <taxon>Rotifera</taxon>
        <taxon>Eurotatoria</taxon>
        <taxon>Monogononta</taxon>
        <taxon>Pseudotrocha</taxon>
        <taxon>Ploima</taxon>
        <taxon>Brachionidae</taxon>
        <taxon>Brachionus</taxon>
    </lineage>
</organism>
<dbReference type="GO" id="GO:0016020">
    <property type="term" value="C:membrane"/>
    <property type="evidence" value="ECO:0007669"/>
    <property type="project" value="InterPro"/>
</dbReference>
<dbReference type="InterPro" id="IPR007866">
    <property type="entry name" value="TRIC_channel"/>
</dbReference>
<evidence type="ECO:0000256" key="13">
    <source>
        <dbReference type="SAM" id="Phobius"/>
    </source>
</evidence>
<evidence type="ECO:0000256" key="8">
    <source>
        <dbReference type="ARBA" id="ARBA00022989"/>
    </source>
</evidence>
<feature type="transmembrane region" description="Helical" evidence="13">
    <location>
        <begin position="149"/>
        <end position="169"/>
    </location>
</feature>
<evidence type="ECO:0000256" key="3">
    <source>
        <dbReference type="ARBA" id="ARBA00022448"/>
    </source>
</evidence>
<keyword evidence="8 13" id="KW-1133">Transmembrane helix</keyword>
<feature type="transmembrane region" description="Helical" evidence="13">
    <location>
        <begin position="56"/>
        <end position="77"/>
    </location>
</feature>
<feature type="region of interest" description="Disordered" evidence="12">
    <location>
        <begin position="266"/>
        <end position="291"/>
    </location>
</feature>
<keyword evidence="7" id="KW-0630">Potassium</keyword>
<keyword evidence="15" id="KW-1185">Reference proteome</keyword>
<dbReference type="PANTHER" id="PTHR12454">
    <property type="entry name" value="TRIMERIC INTRACELLULAR CATION CHANNEL"/>
    <property type="match status" value="1"/>
</dbReference>
<keyword evidence="9" id="KW-0406">Ion transport</keyword>
<accession>A0A3M7P605</accession>
<dbReference type="PANTHER" id="PTHR12454:SF11">
    <property type="entry name" value="GH25683P"/>
    <property type="match status" value="1"/>
</dbReference>
<evidence type="ECO:0000313" key="15">
    <source>
        <dbReference type="Proteomes" id="UP000276133"/>
    </source>
</evidence>
<comment type="subcellular location">
    <subcellularLocation>
        <location evidence="1">Endomembrane system</location>
        <topology evidence="1">Multi-pass membrane protein</topology>
    </subcellularLocation>
</comment>
<evidence type="ECO:0000313" key="14">
    <source>
        <dbReference type="EMBL" id="RMZ94516.1"/>
    </source>
</evidence>
<dbReference type="GO" id="GO:0042802">
    <property type="term" value="F:identical protein binding"/>
    <property type="evidence" value="ECO:0007669"/>
    <property type="project" value="InterPro"/>
</dbReference>
<evidence type="ECO:0000256" key="10">
    <source>
        <dbReference type="ARBA" id="ARBA00023136"/>
    </source>
</evidence>
<dbReference type="STRING" id="10195.A0A3M7P605"/>
<name>A0A3M7P605_BRAPC</name>
<evidence type="ECO:0000256" key="5">
    <source>
        <dbReference type="ARBA" id="ARBA00022692"/>
    </source>
</evidence>